<dbReference type="GeneID" id="33555867"/>
<comment type="subunit">
    <text evidence="4">Homodimer.</text>
</comment>
<dbReference type="AlphaFoldDB" id="A0A1Y1UQ74"/>
<dbReference type="PANTHER" id="PTHR43730:SF5">
    <property type="entry name" value="BETA-MANNOSIDASE A"/>
    <property type="match status" value="1"/>
</dbReference>
<dbReference type="SUPFAM" id="SSF51445">
    <property type="entry name" value="(Trans)glycosidases"/>
    <property type="match status" value="1"/>
</dbReference>
<dbReference type="Gene3D" id="3.20.20.80">
    <property type="entry name" value="Glycosidases"/>
    <property type="match status" value="1"/>
</dbReference>
<dbReference type="Gene3D" id="2.60.120.260">
    <property type="entry name" value="Galactose-binding domain-like"/>
    <property type="match status" value="1"/>
</dbReference>
<dbReference type="InterPro" id="IPR017853">
    <property type="entry name" value="GH"/>
</dbReference>
<dbReference type="SUPFAM" id="SSF49303">
    <property type="entry name" value="beta-Galactosidase/glucuronidase domain"/>
    <property type="match status" value="1"/>
</dbReference>
<comment type="caution">
    <text evidence="16">The sequence shown here is derived from an EMBL/GenBank/DDBJ whole genome shotgun (WGS) entry which is preliminary data.</text>
</comment>
<evidence type="ECO:0000259" key="15">
    <source>
        <dbReference type="Pfam" id="PF22666"/>
    </source>
</evidence>
<dbReference type="Pfam" id="PF22666">
    <property type="entry name" value="Glyco_hydro_2_N2"/>
    <property type="match status" value="1"/>
</dbReference>
<dbReference type="InParanoid" id="A0A1Y1UQ74"/>
<evidence type="ECO:0000256" key="2">
    <source>
        <dbReference type="ARBA" id="ARBA00004613"/>
    </source>
</evidence>
<dbReference type="STRING" id="4999.A0A1Y1UQ74"/>
<feature type="domain" description="Beta-mannosidase-like galactose-binding" evidence="15">
    <location>
        <begin position="30"/>
        <end position="214"/>
    </location>
</feature>
<dbReference type="InterPro" id="IPR041625">
    <property type="entry name" value="Beta-mannosidase_Ig"/>
</dbReference>
<dbReference type="GO" id="GO:0005576">
    <property type="term" value="C:extracellular region"/>
    <property type="evidence" value="ECO:0007669"/>
    <property type="project" value="UniProtKB-SubCell"/>
</dbReference>
<dbReference type="RefSeq" id="XP_021873995.1">
    <property type="nucleotide sequence ID" value="XM_022014059.1"/>
</dbReference>
<evidence type="ECO:0000256" key="5">
    <source>
        <dbReference type="ARBA" id="ARBA00012754"/>
    </source>
</evidence>
<keyword evidence="17" id="KW-1185">Reference proteome</keyword>
<evidence type="ECO:0000256" key="10">
    <source>
        <dbReference type="ARBA" id="ARBA00023295"/>
    </source>
</evidence>
<evidence type="ECO:0000256" key="12">
    <source>
        <dbReference type="SAM" id="MobiDB-lite"/>
    </source>
</evidence>
<evidence type="ECO:0000256" key="1">
    <source>
        <dbReference type="ARBA" id="ARBA00000829"/>
    </source>
</evidence>
<evidence type="ECO:0000313" key="16">
    <source>
        <dbReference type="EMBL" id="ORX40210.1"/>
    </source>
</evidence>
<dbReference type="PANTHER" id="PTHR43730">
    <property type="entry name" value="BETA-MANNOSIDASE"/>
    <property type="match status" value="1"/>
</dbReference>
<evidence type="ECO:0000256" key="11">
    <source>
        <dbReference type="ARBA" id="ARBA00031061"/>
    </source>
</evidence>
<dbReference type="EMBL" id="NBSH01000002">
    <property type="protein sequence ID" value="ORX40210.1"/>
    <property type="molecule type" value="Genomic_DNA"/>
</dbReference>
<evidence type="ECO:0000256" key="7">
    <source>
        <dbReference type="ARBA" id="ARBA00022525"/>
    </source>
</evidence>
<dbReference type="EC" id="3.2.1.25" evidence="5"/>
<keyword evidence="8 16" id="KW-0378">Hydrolase</keyword>
<feature type="region of interest" description="Disordered" evidence="12">
    <location>
        <begin position="803"/>
        <end position="829"/>
    </location>
</feature>
<evidence type="ECO:0000256" key="8">
    <source>
        <dbReference type="ARBA" id="ARBA00022801"/>
    </source>
</evidence>
<organism evidence="16 17">
    <name type="scientific">Kockovaella imperatae</name>
    <dbReference type="NCBI Taxonomy" id="4999"/>
    <lineage>
        <taxon>Eukaryota</taxon>
        <taxon>Fungi</taxon>
        <taxon>Dikarya</taxon>
        <taxon>Basidiomycota</taxon>
        <taxon>Agaricomycotina</taxon>
        <taxon>Tremellomycetes</taxon>
        <taxon>Tremellales</taxon>
        <taxon>Cuniculitremaceae</taxon>
        <taxon>Kockovaella</taxon>
    </lineage>
</organism>
<dbReference type="Gene3D" id="2.60.40.10">
    <property type="entry name" value="Immunoglobulins"/>
    <property type="match status" value="4"/>
</dbReference>
<dbReference type="InterPro" id="IPR050887">
    <property type="entry name" value="Beta-mannosidase_GH2"/>
</dbReference>
<feature type="domain" description="Beta-mannosidase Ig-fold" evidence="14">
    <location>
        <begin position="974"/>
        <end position="1055"/>
    </location>
</feature>
<comment type="subcellular location">
    <subcellularLocation>
        <location evidence="2">Secreted</location>
    </subcellularLocation>
</comment>
<feature type="region of interest" description="Disordered" evidence="12">
    <location>
        <begin position="330"/>
        <end position="349"/>
    </location>
</feature>
<dbReference type="InterPro" id="IPR008979">
    <property type="entry name" value="Galactose-bd-like_sf"/>
</dbReference>
<protein>
    <recommendedName>
        <fullName evidence="6">Beta-mannosidase A</fullName>
        <ecNumber evidence="5">3.2.1.25</ecNumber>
    </recommendedName>
    <alternativeName>
        <fullName evidence="11">Mannanase A</fullName>
    </alternativeName>
</protein>
<evidence type="ECO:0000256" key="9">
    <source>
        <dbReference type="ARBA" id="ARBA00023180"/>
    </source>
</evidence>
<dbReference type="Proteomes" id="UP000193218">
    <property type="component" value="Unassembled WGS sequence"/>
</dbReference>
<dbReference type="InterPro" id="IPR054593">
    <property type="entry name" value="Beta-mannosidase-like_N2"/>
</dbReference>
<evidence type="ECO:0000256" key="3">
    <source>
        <dbReference type="ARBA" id="ARBA00007483"/>
    </source>
</evidence>
<dbReference type="OrthoDB" id="2866996at2759"/>
<dbReference type="GO" id="GO:0006516">
    <property type="term" value="P:glycoprotein catabolic process"/>
    <property type="evidence" value="ECO:0007669"/>
    <property type="project" value="TreeGrafter"/>
</dbReference>
<sequence>MLSATLGLLALGIRCARAASNVIDLSGDGWTLTSPGNDSIHVPATVPSQNYMPLQAAGIVLDPTYGYQENEQAWVRYSNWTYTSPAITGLNMSSGIKTQLVFEGLDTYTTITFCDQFIGTTANQYRQFIFDVSSVVQGCSANDTRLSINFGPAQNITHEISDSSKFPSAGDANFADGCNDLPGNEFACKAWARKEQSDFGWDWSPHLIPAGPWRNISIVQLDQDAMYINNAAIDIFRQGQMNNLPPDQSQPWIFNASLDVVGPLAQGSGLQLDLSDASGNTIFSGALGNITSNNMTITGHTAIDDSKVDLWWPNGMGTQTLYTAKVTITSPSDSNSSDDDASSGNPGVHASVTKQVGFRTIILNLQPISDQDIALGIRPGSNWHFEINGETFYAKGANLVPIDVLWARVNSSTVQHLFEIAQDAHFNMFRVWSSGAYLDDSIYDLADQMGILLWSEFEFTDAEYPASPEWEAVYEAEAYYNVRRINHHPSLALWAGGNELESIQLAYFFNATNPGSITLDYQETFERNLIKCVYANTRSISYIPSSTYNGYLSLNFSSDRPQLPRYKNSSGPEYLYSDTDFYGDGLQAFNLSYLPVGRFADEFGFISMPGIESWDNTGPNITSFDDPIVVYHNRHSGAAFGQTATPEEQSILGIAQMTSAVDAFYPAPEISDARANFSAWIWSSEVFQADYYVTEIAFYRRGSGGPERQLGSLYWQFNDVWVAPTWSSVASNLKAKVMQYAVKDIYKPVIVRPYYNVDDDTLEVWVTSDQFTAVEGVVTYEWFTWAGDAVNISLNQAGSNMSAGTATSTSSSTSVTVTPSTSSIGGGSVASSSSASGMVSASLQRRANVSGTSVAAGSTSVVSSASIAVTSALVCATGNSSGITPGSMTATISASASGSPISNSTSSTNGTVSTVNVRVEPVNSTMVLNWSDVVKTLKTQANVSDAIMRLSVDAGNGMTHTSWYHPAYLVNSALQDPGLTLTQGSDGSFTVTATKAIAAWVTLDYSAHQVQGFWSENAFWLQKGESKTIQLNVWNDWTGDGSWKNGITVRSMWDNVVNQEYAATLSS</sequence>
<evidence type="ECO:0000256" key="6">
    <source>
        <dbReference type="ARBA" id="ARBA00021795"/>
    </source>
</evidence>
<dbReference type="UniPathway" id="UPA00280"/>
<keyword evidence="9" id="KW-0325">Glycoprotein</keyword>
<dbReference type="Pfam" id="PF17753">
    <property type="entry name" value="Ig_mannosidase"/>
    <property type="match status" value="1"/>
</dbReference>
<reference evidence="16 17" key="1">
    <citation type="submission" date="2017-03" db="EMBL/GenBank/DDBJ databases">
        <title>Widespread Adenine N6-methylation of Active Genes in Fungi.</title>
        <authorList>
            <consortium name="DOE Joint Genome Institute"/>
            <person name="Mondo S.J."/>
            <person name="Dannebaum R.O."/>
            <person name="Kuo R.C."/>
            <person name="Louie K.B."/>
            <person name="Bewick A.J."/>
            <person name="Labutti K."/>
            <person name="Haridas S."/>
            <person name="Kuo A."/>
            <person name="Salamov A."/>
            <person name="Ahrendt S.R."/>
            <person name="Lau R."/>
            <person name="Bowen B.P."/>
            <person name="Lipzen A."/>
            <person name="Sullivan W."/>
            <person name="Andreopoulos W.B."/>
            <person name="Clum A."/>
            <person name="Lindquist E."/>
            <person name="Daum C."/>
            <person name="Northen T.R."/>
            <person name="Ramamoorthy G."/>
            <person name="Schmitz R.J."/>
            <person name="Gryganskyi A."/>
            <person name="Culley D."/>
            <person name="Magnuson J."/>
            <person name="James T.Y."/>
            <person name="O'Malley M.A."/>
            <person name="Stajich J.E."/>
            <person name="Spatafora J.W."/>
            <person name="Visel A."/>
            <person name="Grigoriev I.V."/>
        </authorList>
    </citation>
    <scope>NUCLEOTIDE SEQUENCE [LARGE SCALE GENOMIC DNA]</scope>
    <source>
        <strain evidence="16 17">NRRL Y-17943</strain>
    </source>
</reference>
<accession>A0A1Y1UQ74</accession>
<proteinExistence type="inferred from homology"/>
<keyword evidence="7" id="KW-0964">Secreted</keyword>
<dbReference type="InterPro" id="IPR013783">
    <property type="entry name" value="Ig-like_fold"/>
</dbReference>
<feature type="signal peptide" evidence="13">
    <location>
        <begin position="1"/>
        <end position="18"/>
    </location>
</feature>
<dbReference type="GO" id="GO:0004567">
    <property type="term" value="F:beta-mannosidase activity"/>
    <property type="evidence" value="ECO:0007669"/>
    <property type="project" value="UniProtKB-EC"/>
</dbReference>
<keyword evidence="13" id="KW-0732">Signal</keyword>
<evidence type="ECO:0000256" key="13">
    <source>
        <dbReference type="SAM" id="SignalP"/>
    </source>
</evidence>
<comment type="catalytic activity">
    <reaction evidence="1">
        <text>Hydrolysis of terminal, non-reducing beta-D-mannose residues in beta-D-mannosides.</text>
        <dbReference type="EC" id="3.2.1.25"/>
    </reaction>
</comment>
<comment type="similarity">
    <text evidence="3">Belongs to the glycosyl hydrolase 2 family. Beta-mannosidase A subfamily.</text>
</comment>
<evidence type="ECO:0000256" key="4">
    <source>
        <dbReference type="ARBA" id="ARBA00011738"/>
    </source>
</evidence>
<gene>
    <name evidence="16" type="ORF">BD324DRAFT_607269</name>
</gene>
<feature type="chain" id="PRO_5012643672" description="Beta-mannosidase A" evidence="13">
    <location>
        <begin position="19"/>
        <end position="1067"/>
    </location>
</feature>
<dbReference type="InterPro" id="IPR036156">
    <property type="entry name" value="Beta-gal/glucu_dom_sf"/>
</dbReference>
<evidence type="ECO:0000313" key="17">
    <source>
        <dbReference type="Proteomes" id="UP000193218"/>
    </source>
</evidence>
<keyword evidence="10" id="KW-0326">Glycosidase</keyword>
<evidence type="ECO:0000259" key="14">
    <source>
        <dbReference type="Pfam" id="PF17753"/>
    </source>
</evidence>
<name>A0A1Y1UQ74_9TREE</name>
<dbReference type="SUPFAM" id="SSF49785">
    <property type="entry name" value="Galactose-binding domain-like"/>
    <property type="match status" value="1"/>
</dbReference>